<accession>A0AAN7LTR6</accession>
<gene>
    <name evidence="2" type="ORF">SAY86_022597</name>
</gene>
<dbReference type="Proteomes" id="UP001346149">
    <property type="component" value="Unassembled WGS sequence"/>
</dbReference>
<dbReference type="PANTHER" id="PTHR31016">
    <property type="entry name" value="OS04G0228100 PROTEIN"/>
    <property type="match status" value="1"/>
</dbReference>
<feature type="compositionally biased region" description="Basic and acidic residues" evidence="1">
    <location>
        <begin position="130"/>
        <end position="158"/>
    </location>
</feature>
<name>A0AAN7LTR6_TRANT</name>
<organism evidence="2 3">
    <name type="scientific">Trapa natans</name>
    <name type="common">Water chestnut</name>
    <dbReference type="NCBI Taxonomy" id="22666"/>
    <lineage>
        <taxon>Eukaryota</taxon>
        <taxon>Viridiplantae</taxon>
        <taxon>Streptophyta</taxon>
        <taxon>Embryophyta</taxon>
        <taxon>Tracheophyta</taxon>
        <taxon>Spermatophyta</taxon>
        <taxon>Magnoliopsida</taxon>
        <taxon>eudicotyledons</taxon>
        <taxon>Gunneridae</taxon>
        <taxon>Pentapetalae</taxon>
        <taxon>rosids</taxon>
        <taxon>malvids</taxon>
        <taxon>Myrtales</taxon>
        <taxon>Lythraceae</taxon>
        <taxon>Trapa</taxon>
    </lineage>
</organism>
<evidence type="ECO:0000256" key="1">
    <source>
        <dbReference type="SAM" id="MobiDB-lite"/>
    </source>
</evidence>
<keyword evidence="3" id="KW-1185">Reference proteome</keyword>
<dbReference type="PANTHER" id="PTHR31016:SF2">
    <property type="entry name" value="OS04G0228100 PROTEIN"/>
    <property type="match status" value="1"/>
</dbReference>
<dbReference type="AlphaFoldDB" id="A0AAN7LTR6"/>
<feature type="region of interest" description="Disordered" evidence="1">
    <location>
        <begin position="129"/>
        <end position="178"/>
    </location>
</feature>
<proteinExistence type="predicted"/>
<feature type="region of interest" description="Disordered" evidence="1">
    <location>
        <begin position="58"/>
        <end position="79"/>
    </location>
</feature>
<reference evidence="2 3" key="1">
    <citation type="journal article" date="2023" name="Hortic Res">
        <title>Pangenome of water caltrop reveals structural variations and asymmetric subgenome divergence after allopolyploidization.</title>
        <authorList>
            <person name="Zhang X."/>
            <person name="Chen Y."/>
            <person name="Wang L."/>
            <person name="Yuan Y."/>
            <person name="Fang M."/>
            <person name="Shi L."/>
            <person name="Lu R."/>
            <person name="Comes H.P."/>
            <person name="Ma Y."/>
            <person name="Chen Y."/>
            <person name="Huang G."/>
            <person name="Zhou Y."/>
            <person name="Zheng Z."/>
            <person name="Qiu Y."/>
        </authorList>
    </citation>
    <scope>NUCLEOTIDE SEQUENCE [LARGE SCALE GENOMIC DNA]</scope>
    <source>
        <strain evidence="2">F231</strain>
    </source>
</reference>
<evidence type="ECO:0000313" key="2">
    <source>
        <dbReference type="EMBL" id="KAK4792162.1"/>
    </source>
</evidence>
<protein>
    <submittedName>
        <fullName evidence="2">Uncharacterized protein</fullName>
    </submittedName>
</protein>
<dbReference type="EMBL" id="JAXQNO010000008">
    <property type="protein sequence ID" value="KAK4792162.1"/>
    <property type="molecule type" value="Genomic_DNA"/>
</dbReference>
<evidence type="ECO:0000313" key="3">
    <source>
        <dbReference type="Proteomes" id="UP001346149"/>
    </source>
</evidence>
<comment type="caution">
    <text evidence="2">The sequence shown here is derived from an EMBL/GenBank/DDBJ whole genome shotgun (WGS) entry which is preliminary data.</text>
</comment>
<sequence>MAAAASLDSPQSSHEVAAVHPLHCPSCSSSPLFNSPAEKRFWSTLRSRVDMLLETRDKIPTDPLPPAQTNTGGSEPAKELKEDTVLLLRGFDSVAHTLSQLSANIDNALQGARDLAKPPTLTDILQSNLRSKESDQVAKENVGKEEQDTKCLKRKFDATDDPDDQQANSDEQAAGDPIMAKMKRAKNLAISMATKAGSLARDLKLIKSDLSFMQERCMLLEEENRRLRDGFSTGTRPEEDDLVRLQLETLLAEKSRLASENANLVRENQCLNQLVTYHQLNTQDLSASYEEFIKGMCLDFSSPSSSLIEDQLIEDDNERSLLPSAPKGIAGISASLDALFEKEQQQEEPHQSQAD</sequence>